<dbReference type="KEGG" id="zal:AZF00_02575"/>
<evidence type="ECO:0000313" key="1">
    <source>
        <dbReference type="EMBL" id="AMO67251.1"/>
    </source>
</evidence>
<gene>
    <name evidence="1" type="ORF">AZF00_02575</name>
</gene>
<proteinExistence type="predicted"/>
<dbReference type="RefSeq" id="WP_062383039.1">
    <property type="nucleotide sequence ID" value="NZ_CP014544.1"/>
</dbReference>
<dbReference type="Proteomes" id="UP000074119">
    <property type="component" value="Chromosome"/>
</dbReference>
<dbReference type="EMBL" id="CP014544">
    <property type="protein sequence ID" value="AMO67251.1"/>
    <property type="molecule type" value="Genomic_DNA"/>
</dbReference>
<reference evidence="1 2" key="1">
    <citation type="submission" date="2015-12" db="EMBL/GenBank/DDBJ databases">
        <authorList>
            <person name="Shamseldin A."/>
            <person name="Moawad H."/>
            <person name="Abd El-Rahim W.M."/>
            <person name="Sadowsky M.J."/>
        </authorList>
    </citation>
    <scope>NUCLEOTIDE SEQUENCE [LARGE SCALE GENOMIC DNA]</scope>
    <source>
        <strain evidence="1 2">SM2</strain>
    </source>
</reference>
<sequence length="88" mass="10149">MLVDNLIWHIYRAGTSSGFVEIDPGYMLLDAGEASGYYYSGCYIVEFDFDVAELWFMERSMCMEPIPIHKPKDLYLASLLSHKYSHQA</sequence>
<evidence type="ECO:0000313" key="2">
    <source>
        <dbReference type="Proteomes" id="UP000074119"/>
    </source>
</evidence>
<organism evidence="1 2">
    <name type="scientific">Zhongshania aliphaticivorans</name>
    <dbReference type="NCBI Taxonomy" id="1470434"/>
    <lineage>
        <taxon>Bacteria</taxon>
        <taxon>Pseudomonadati</taxon>
        <taxon>Pseudomonadota</taxon>
        <taxon>Gammaproteobacteria</taxon>
        <taxon>Cellvibrionales</taxon>
        <taxon>Spongiibacteraceae</taxon>
        <taxon>Zhongshania</taxon>
    </lineage>
</organism>
<dbReference type="AlphaFoldDB" id="A0A127M205"/>
<accession>A0A127M205</accession>
<protein>
    <submittedName>
        <fullName evidence="1">Uncharacterized protein</fullName>
    </submittedName>
</protein>
<name>A0A127M205_9GAMM</name>